<gene>
    <name evidence="1" type="ORF">RHMOL_Rhmol08G0069200</name>
</gene>
<evidence type="ECO:0000313" key="2">
    <source>
        <dbReference type="Proteomes" id="UP001062846"/>
    </source>
</evidence>
<dbReference type="Proteomes" id="UP001062846">
    <property type="component" value="Chromosome 8"/>
</dbReference>
<name>A0ACC0MKM1_RHOML</name>
<comment type="caution">
    <text evidence="1">The sequence shown here is derived from an EMBL/GenBank/DDBJ whole genome shotgun (WGS) entry which is preliminary data.</text>
</comment>
<keyword evidence="2" id="KW-1185">Reference proteome</keyword>
<accession>A0ACC0MKM1</accession>
<dbReference type="EMBL" id="CM046395">
    <property type="protein sequence ID" value="KAI8541537.1"/>
    <property type="molecule type" value="Genomic_DNA"/>
</dbReference>
<proteinExistence type="predicted"/>
<evidence type="ECO:0000313" key="1">
    <source>
        <dbReference type="EMBL" id="KAI8541537.1"/>
    </source>
</evidence>
<organism evidence="1 2">
    <name type="scientific">Rhododendron molle</name>
    <name type="common">Chinese azalea</name>
    <name type="synonym">Azalea mollis</name>
    <dbReference type="NCBI Taxonomy" id="49168"/>
    <lineage>
        <taxon>Eukaryota</taxon>
        <taxon>Viridiplantae</taxon>
        <taxon>Streptophyta</taxon>
        <taxon>Embryophyta</taxon>
        <taxon>Tracheophyta</taxon>
        <taxon>Spermatophyta</taxon>
        <taxon>Magnoliopsida</taxon>
        <taxon>eudicotyledons</taxon>
        <taxon>Gunneridae</taxon>
        <taxon>Pentapetalae</taxon>
        <taxon>asterids</taxon>
        <taxon>Ericales</taxon>
        <taxon>Ericaceae</taxon>
        <taxon>Ericoideae</taxon>
        <taxon>Rhodoreae</taxon>
        <taxon>Rhododendron</taxon>
    </lineage>
</organism>
<reference evidence="1" key="1">
    <citation type="submission" date="2022-02" db="EMBL/GenBank/DDBJ databases">
        <title>Plant Genome Project.</title>
        <authorList>
            <person name="Zhang R.-G."/>
        </authorList>
    </citation>
    <scope>NUCLEOTIDE SEQUENCE</scope>
    <source>
        <strain evidence="1">AT1</strain>
    </source>
</reference>
<protein>
    <submittedName>
        <fullName evidence="1">Uncharacterized protein</fullName>
    </submittedName>
</protein>
<sequence length="102" mass="11352">MAATKAILFLLACSVFIAITVSSVEEQGYLGNTCVKNRYHYPECSEKCTDYCDAKGPDYKMKTDCQRICSNCCTDNKCVPGPKAACYGWTETCYEDKITKCP</sequence>